<dbReference type="Proteomes" id="UP001259803">
    <property type="component" value="Unassembled WGS sequence"/>
</dbReference>
<feature type="domain" description="Chorismate-utilising enzyme C-terminal" evidence="7">
    <location>
        <begin position="138"/>
        <end position="392"/>
    </location>
</feature>
<dbReference type="InterPro" id="IPR036038">
    <property type="entry name" value="Aminotransferase-like"/>
</dbReference>
<feature type="region of interest" description="Disordered" evidence="6">
    <location>
        <begin position="1"/>
        <end position="30"/>
    </location>
</feature>
<organism evidence="8 9">
    <name type="scientific">Croceicoccus esteveae</name>
    <dbReference type="NCBI Taxonomy" id="3075597"/>
    <lineage>
        <taxon>Bacteria</taxon>
        <taxon>Pseudomonadati</taxon>
        <taxon>Pseudomonadota</taxon>
        <taxon>Alphaproteobacteria</taxon>
        <taxon>Sphingomonadales</taxon>
        <taxon>Erythrobacteraceae</taxon>
        <taxon>Croceicoccus</taxon>
    </lineage>
</organism>
<dbReference type="InterPro" id="IPR043131">
    <property type="entry name" value="BCAT-like_N"/>
</dbReference>
<evidence type="ECO:0000313" key="8">
    <source>
        <dbReference type="EMBL" id="MDT0576722.1"/>
    </source>
</evidence>
<keyword evidence="9" id="KW-1185">Reference proteome</keyword>
<evidence type="ECO:0000313" key="9">
    <source>
        <dbReference type="Proteomes" id="UP001259803"/>
    </source>
</evidence>
<dbReference type="InterPro" id="IPR043132">
    <property type="entry name" value="BCAT-like_C"/>
</dbReference>
<evidence type="ECO:0000256" key="4">
    <source>
        <dbReference type="ARBA" id="ARBA00022898"/>
    </source>
</evidence>
<name>A0ABU2ZMR5_9SPHN</name>
<dbReference type="PANTHER" id="PTHR11236:SF50">
    <property type="entry name" value="AMINODEOXYCHORISMATE SYNTHASE COMPONENT 1"/>
    <property type="match status" value="1"/>
</dbReference>
<dbReference type="Gene3D" id="3.20.10.10">
    <property type="entry name" value="D-amino Acid Aminotransferase, subunit A, domain 2"/>
    <property type="match status" value="1"/>
</dbReference>
<comment type="cofactor">
    <cofactor evidence="1 5">
        <name>pyridoxal 5'-phosphate</name>
        <dbReference type="ChEBI" id="CHEBI:597326"/>
    </cofactor>
</comment>
<keyword evidence="8" id="KW-0032">Aminotransferase</keyword>
<dbReference type="InterPro" id="IPR005802">
    <property type="entry name" value="ADC_synth_comp_1"/>
</dbReference>
<dbReference type="EMBL" id="JAVRHS010000010">
    <property type="protein sequence ID" value="MDT0576722.1"/>
    <property type="molecule type" value="Genomic_DNA"/>
</dbReference>
<comment type="caution">
    <text evidence="8">The sequence shown here is derived from an EMBL/GenBank/DDBJ whole genome shotgun (WGS) entry which is preliminary data.</text>
</comment>
<dbReference type="InterPro" id="IPR015890">
    <property type="entry name" value="Chorismate_C"/>
</dbReference>
<keyword evidence="4 5" id="KW-0663">Pyridoxal phosphate</keyword>
<comment type="similarity">
    <text evidence="2">Belongs to the class-IV pyridoxal-phosphate-dependent aminotransferase family.</text>
</comment>
<dbReference type="PRINTS" id="PR00095">
    <property type="entry name" value="ANTSNTHASEI"/>
</dbReference>
<proteinExistence type="inferred from homology"/>
<dbReference type="InterPro" id="IPR001544">
    <property type="entry name" value="Aminotrans_IV"/>
</dbReference>
<dbReference type="InterPro" id="IPR018300">
    <property type="entry name" value="Aminotrans_IV_CS"/>
</dbReference>
<sequence length="604" mass="64528">MTEPFILIDDARPRTAQSSRHEPVGSKPAGAAMARLYRQPRCTIMAATNAEVPAALAQIAAALEDGCHVAGMFGYELGAALEASLPAAIGQAGPLIRVGVFDSFEAIAGDDVPGWLDRQANMADGPPMLSPLLPNLTQARYAHRFAELQERIVAGDIYQVNYTFALQGRWLGDALCLYALLRPRAAAGHGAILFDGEDWVLSFSPELFFALSEGQVTLRPMKGTRPRGTDPLLDAQLAAQLASSGKDRAENLMITDLMRNDISRVAKAGSVRVEKAFAVETYPTVHQLVTTIEAQLDKGTGALEILGALFPCGSVTGAPKIRAMQLIAAAEPQPRGVYCGAIGYLEPGGNAAFNVAIRTLLLQSNGCATLGVGSAIVNDSQAGDEWDECLVKGLFAAQATPAFSLIETMFVDPAHGIALLDLHLARLSRSADQLGFACDMPALRRALLDFSDHCEERTRLRLLLDTTGRWQIEPASMPAVLQEPVPVCLQPLGVSPGDWRLAHKTTLRDFYDDARQAAQAAGATEAALVREDGLLTEGSFTNIFVERGGRLLTPPATLGLLPGVMRQQLLDEGIAQEAELTAADLAQGFFLANALRGVMKARLI</sequence>
<evidence type="ECO:0000256" key="2">
    <source>
        <dbReference type="ARBA" id="ARBA00009320"/>
    </source>
</evidence>
<dbReference type="PROSITE" id="PS00770">
    <property type="entry name" value="AA_TRANSFER_CLASS_4"/>
    <property type="match status" value="1"/>
</dbReference>
<evidence type="ECO:0000256" key="3">
    <source>
        <dbReference type="ARBA" id="ARBA00014472"/>
    </source>
</evidence>
<reference evidence="8 9" key="1">
    <citation type="submission" date="2023-09" db="EMBL/GenBank/DDBJ databases">
        <authorList>
            <person name="Rey-Velasco X."/>
        </authorList>
    </citation>
    <scope>NUCLEOTIDE SEQUENCE [LARGE SCALE GENOMIC DNA]</scope>
    <source>
        <strain evidence="8 9">F390</strain>
    </source>
</reference>
<dbReference type="Gene3D" id="3.60.120.10">
    <property type="entry name" value="Anthranilate synthase"/>
    <property type="match status" value="1"/>
</dbReference>
<dbReference type="PANTHER" id="PTHR11236">
    <property type="entry name" value="AMINOBENZOATE/ANTHRANILATE SYNTHASE"/>
    <property type="match status" value="1"/>
</dbReference>
<gene>
    <name evidence="8" type="primary">pabB</name>
    <name evidence="8" type="ORF">RM533_11095</name>
</gene>
<dbReference type="Gene3D" id="3.30.470.10">
    <property type="match status" value="1"/>
</dbReference>
<dbReference type="SUPFAM" id="SSF56322">
    <property type="entry name" value="ADC synthase"/>
    <property type="match status" value="1"/>
</dbReference>
<dbReference type="GO" id="GO:0046820">
    <property type="term" value="F:4-amino-4-deoxychorismate synthase activity"/>
    <property type="evidence" value="ECO:0007669"/>
    <property type="project" value="UniProtKB-EC"/>
</dbReference>
<keyword evidence="8" id="KW-0808">Transferase</keyword>
<evidence type="ECO:0000256" key="1">
    <source>
        <dbReference type="ARBA" id="ARBA00001933"/>
    </source>
</evidence>
<dbReference type="Pfam" id="PF00425">
    <property type="entry name" value="Chorismate_bind"/>
    <property type="match status" value="1"/>
</dbReference>
<protein>
    <recommendedName>
        <fullName evidence="3">Probable branched-chain-amino-acid aminotransferase</fullName>
    </recommendedName>
</protein>
<dbReference type="InterPro" id="IPR019999">
    <property type="entry name" value="Anth_synth_I-like"/>
</dbReference>
<dbReference type="SUPFAM" id="SSF56752">
    <property type="entry name" value="D-aminoacid aminotransferase-like PLP-dependent enzymes"/>
    <property type="match status" value="1"/>
</dbReference>
<accession>A0ABU2ZMR5</accession>
<dbReference type="RefSeq" id="WP_311341299.1">
    <property type="nucleotide sequence ID" value="NZ_JAVRHS010000010.1"/>
</dbReference>
<feature type="compositionally biased region" description="Basic and acidic residues" evidence="6">
    <location>
        <begin position="9"/>
        <end position="24"/>
    </location>
</feature>
<dbReference type="Pfam" id="PF01063">
    <property type="entry name" value="Aminotran_4"/>
    <property type="match status" value="1"/>
</dbReference>
<evidence type="ECO:0000259" key="7">
    <source>
        <dbReference type="Pfam" id="PF00425"/>
    </source>
</evidence>
<evidence type="ECO:0000256" key="5">
    <source>
        <dbReference type="RuleBase" id="RU004516"/>
    </source>
</evidence>
<dbReference type="InterPro" id="IPR005801">
    <property type="entry name" value="ADC_synthase"/>
</dbReference>
<dbReference type="NCBIfam" id="TIGR00553">
    <property type="entry name" value="pabB"/>
    <property type="match status" value="1"/>
</dbReference>
<evidence type="ECO:0000256" key="6">
    <source>
        <dbReference type="SAM" id="MobiDB-lite"/>
    </source>
</evidence>